<evidence type="ECO:0000313" key="2">
    <source>
        <dbReference type="Proteomes" id="UP001151760"/>
    </source>
</evidence>
<proteinExistence type="predicted"/>
<sequence>MTKSEIIKVVYEEAEKARIDLKIILGAKGGEQFKNIQNAKHQVLKREHSQKVKKAIKLKKKRLEAYDRRNFQVHNPFKFADFGVTELDELGQIIQKKKNKIVRKLMIALGKGRKRIRMKVEPKMRILALECNMSLPEGVPIVNNMVIEEPEYGIFFIDVFGDECFQKWSDINKVRVETLIFYLMTALNISTLENARFCQKLKELIAKHPDQ</sequence>
<accession>A0ABQ5DVR4</accession>
<dbReference type="Proteomes" id="UP001151760">
    <property type="component" value="Unassembled WGS sequence"/>
</dbReference>
<reference evidence="1" key="2">
    <citation type="submission" date="2022-01" db="EMBL/GenBank/DDBJ databases">
        <authorList>
            <person name="Yamashiro T."/>
            <person name="Shiraishi A."/>
            <person name="Satake H."/>
            <person name="Nakayama K."/>
        </authorList>
    </citation>
    <scope>NUCLEOTIDE SEQUENCE</scope>
</reference>
<comment type="caution">
    <text evidence="1">The sequence shown here is derived from an EMBL/GenBank/DDBJ whole genome shotgun (WGS) entry which is preliminary data.</text>
</comment>
<protein>
    <submittedName>
        <fullName evidence="1">Uncharacterized protein</fullName>
    </submittedName>
</protein>
<dbReference type="EMBL" id="BQNB010015645">
    <property type="protein sequence ID" value="GJT42452.1"/>
    <property type="molecule type" value="Genomic_DNA"/>
</dbReference>
<gene>
    <name evidence="1" type="ORF">Tco_0951167</name>
</gene>
<evidence type="ECO:0000313" key="1">
    <source>
        <dbReference type="EMBL" id="GJT42452.1"/>
    </source>
</evidence>
<reference evidence="1" key="1">
    <citation type="journal article" date="2022" name="Int. J. Mol. Sci.">
        <title>Draft Genome of Tanacetum Coccineum: Genomic Comparison of Closely Related Tanacetum-Family Plants.</title>
        <authorList>
            <person name="Yamashiro T."/>
            <person name="Shiraishi A."/>
            <person name="Nakayama K."/>
            <person name="Satake H."/>
        </authorList>
    </citation>
    <scope>NUCLEOTIDE SEQUENCE</scope>
</reference>
<organism evidence="1 2">
    <name type="scientific">Tanacetum coccineum</name>
    <dbReference type="NCBI Taxonomy" id="301880"/>
    <lineage>
        <taxon>Eukaryota</taxon>
        <taxon>Viridiplantae</taxon>
        <taxon>Streptophyta</taxon>
        <taxon>Embryophyta</taxon>
        <taxon>Tracheophyta</taxon>
        <taxon>Spermatophyta</taxon>
        <taxon>Magnoliopsida</taxon>
        <taxon>eudicotyledons</taxon>
        <taxon>Gunneridae</taxon>
        <taxon>Pentapetalae</taxon>
        <taxon>asterids</taxon>
        <taxon>campanulids</taxon>
        <taxon>Asterales</taxon>
        <taxon>Asteraceae</taxon>
        <taxon>Asteroideae</taxon>
        <taxon>Anthemideae</taxon>
        <taxon>Anthemidinae</taxon>
        <taxon>Tanacetum</taxon>
    </lineage>
</organism>
<name>A0ABQ5DVR4_9ASTR</name>
<keyword evidence="2" id="KW-1185">Reference proteome</keyword>